<dbReference type="Pfam" id="PF01131">
    <property type="entry name" value="Topoisom_bac"/>
    <property type="match status" value="1"/>
</dbReference>
<dbReference type="Gene3D" id="1.10.290.10">
    <property type="entry name" value="Topoisomerase I, domain 4"/>
    <property type="match status" value="1"/>
</dbReference>
<dbReference type="PROSITE" id="PS52039">
    <property type="entry name" value="TOPO_IA_2"/>
    <property type="match status" value="1"/>
</dbReference>
<dbReference type="SMART" id="SM00436">
    <property type="entry name" value="TOP1Bc"/>
    <property type="match status" value="1"/>
</dbReference>
<dbReference type="InterPro" id="IPR000380">
    <property type="entry name" value="Topo_IA"/>
</dbReference>
<sequence length="758" mass="85989">MTLKLPNELVEDYGYFSWEHLPFNPEDNGGWKYKLIAGSGPSSTASKRYNTIKKTLKDTKYDFIIHAGDPDQEGQLLVDIVLKELKVKIPIKRYWSNDTTEGKVLDALKNLRDYNEPMQQNLLKAAYGRQHSDYRFGMNLSEAASLKLRTRAAVGRVKTPILAIVCQREDEIKNFVPKTEYGVKAIYGKDFSGQLYVPTDDDGNEKEEESGLKYFANKEDALNLISHLNKIAVVDTYKKERIGTTAPKLFSLATCQIASGKLGYAPNETLEIIQSLYEQGYVSYPRTDCCYISSKEDLGLMLKSAMSISEFVPFIKTISKDDIEKVKGTKKYANDKELESHGHSALTPTAKKPDYNSLSKKQQDIYRLICRQFIAIFLKPLIQEKVTLITDVDGHKFKSSGKTLVSEGFSKIFDTNFTDTVIPLYKKGDVINVEEYDLSEKTSKCPTHLSETDIIQICEKPHKYLLDNKYKSLGKNLKIGTPATRASIIDGLITRDKYLCKKKINKKEILVPTESGRLLYENLKFCKICRVDLTGEWEERLEMVRRGELDFDVFEQSMIKDTSELVNDIKKADITPIGGNKKSFDTICVCPQCGGNILSGPKGYFCSNWKEKSCKMGGFKNICDSKLSDDEFVKLISGEIINKTIKKGSSSWDQKIKYNFEQNKYDFISSEHTIKKSEYKCPSCKSELEENGKKISCKCGFTFWTTVCGKDLPKTQINKFFKSGETDIIKNLKSKAGKSFNAKIVLKDDKKGTEFKFV</sequence>
<dbReference type="InterPro" id="IPR003601">
    <property type="entry name" value="Topo_IA_2"/>
</dbReference>
<protein>
    <recommendedName>
        <fullName evidence="3">DNA topoisomerase</fullName>
        <ecNumber evidence="3">5.6.2.1</ecNumber>
    </recommendedName>
    <alternativeName>
        <fullName evidence="10">Omega-protein</fullName>
    </alternativeName>
    <alternativeName>
        <fullName evidence="9">Relaxing enzyme</fullName>
    </alternativeName>
    <alternativeName>
        <fullName evidence="7">Swivelase</fullName>
    </alternativeName>
    <alternativeName>
        <fullName evidence="8">Untwisting enzyme</fullName>
    </alternativeName>
</protein>
<accession>A0A1H5WXZ8</accession>
<dbReference type="PRINTS" id="PR00417">
    <property type="entry name" value="PRTPISMRASEI"/>
</dbReference>
<evidence type="ECO:0000313" key="12">
    <source>
        <dbReference type="EMBL" id="SEG04125.1"/>
    </source>
</evidence>
<comment type="catalytic activity">
    <reaction evidence="1">
        <text>ATP-independent breakage of single-stranded DNA, followed by passage and rejoining.</text>
        <dbReference type="EC" id="5.6.2.1"/>
    </reaction>
</comment>
<dbReference type="SMART" id="SM00437">
    <property type="entry name" value="TOP1Ac"/>
    <property type="match status" value="1"/>
</dbReference>
<organism evidence="12 13">
    <name type="scientific">Lachnospira multipara</name>
    <dbReference type="NCBI Taxonomy" id="28051"/>
    <lineage>
        <taxon>Bacteria</taxon>
        <taxon>Bacillati</taxon>
        <taxon>Bacillota</taxon>
        <taxon>Clostridia</taxon>
        <taxon>Lachnospirales</taxon>
        <taxon>Lachnospiraceae</taxon>
        <taxon>Lachnospira</taxon>
    </lineage>
</organism>
<comment type="similarity">
    <text evidence="2">Belongs to the type IA topoisomerase family.</text>
</comment>
<dbReference type="InterPro" id="IPR013824">
    <property type="entry name" value="Topo_IA_cen_sub1"/>
</dbReference>
<dbReference type="Proteomes" id="UP000236726">
    <property type="component" value="Unassembled WGS sequence"/>
</dbReference>
<evidence type="ECO:0000313" key="13">
    <source>
        <dbReference type="Proteomes" id="UP000236726"/>
    </source>
</evidence>
<dbReference type="GO" id="GO:0003677">
    <property type="term" value="F:DNA binding"/>
    <property type="evidence" value="ECO:0007669"/>
    <property type="project" value="UniProtKB-KW"/>
</dbReference>
<evidence type="ECO:0000256" key="2">
    <source>
        <dbReference type="ARBA" id="ARBA00009446"/>
    </source>
</evidence>
<evidence type="ECO:0000256" key="7">
    <source>
        <dbReference type="ARBA" id="ARBA00030003"/>
    </source>
</evidence>
<dbReference type="GO" id="GO:0006310">
    <property type="term" value="P:DNA recombination"/>
    <property type="evidence" value="ECO:0007669"/>
    <property type="project" value="TreeGrafter"/>
</dbReference>
<dbReference type="SUPFAM" id="SSF56712">
    <property type="entry name" value="Prokaryotic type I DNA topoisomerase"/>
    <property type="match status" value="1"/>
</dbReference>
<dbReference type="InterPro" id="IPR025589">
    <property type="entry name" value="Toprim_C_rpt"/>
</dbReference>
<evidence type="ECO:0000256" key="8">
    <source>
        <dbReference type="ARBA" id="ARBA00031985"/>
    </source>
</evidence>
<keyword evidence="4" id="KW-0799">Topoisomerase</keyword>
<feature type="domain" description="Topo IA-type catalytic" evidence="11">
    <location>
        <begin position="119"/>
        <end position="566"/>
    </location>
</feature>
<keyword evidence="5" id="KW-0238">DNA-binding</keyword>
<evidence type="ECO:0000259" key="11">
    <source>
        <dbReference type="PROSITE" id="PS52039"/>
    </source>
</evidence>
<evidence type="ECO:0000256" key="10">
    <source>
        <dbReference type="ARBA" id="ARBA00032877"/>
    </source>
</evidence>
<dbReference type="AlphaFoldDB" id="A0A1H5WXZ8"/>
<evidence type="ECO:0000256" key="4">
    <source>
        <dbReference type="ARBA" id="ARBA00023029"/>
    </source>
</evidence>
<evidence type="ECO:0000256" key="1">
    <source>
        <dbReference type="ARBA" id="ARBA00000213"/>
    </source>
</evidence>
<dbReference type="PROSITE" id="PS00396">
    <property type="entry name" value="TOPO_IA_1"/>
    <property type="match status" value="1"/>
</dbReference>
<dbReference type="EC" id="5.6.2.1" evidence="3"/>
<dbReference type="InterPro" id="IPR023405">
    <property type="entry name" value="Topo_IA_core_domain"/>
</dbReference>
<dbReference type="InterPro" id="IPR023406">
    <property type="entry name" value="Topo_IA_AS"/>
</dbReference>
<dbReference type="Gene3D" id="3.40.50.140">
    <property type="match status" value="1"/>
</dbReference>
<evidence type="ECO:0000256" key="6">
    <source>
        <dbReference type="ARBA" id="ARBA00023235"/>
    </source>
</evidence>
<dbReference type="GO" id="GO:0043597">
    <property type="term" value="C:cytoplasmic replication fork"/>
    <property type="evidence" value="ECO:0007669"/>
    <property type="project" value="TreeGrafter"/>
</dbReference>
<evidence type="ECO:0000256" key="5">
    <source>
        <dbReference type="ARBA" id="ARBA00023125"/>
    </source>
</evidence>
<name>A0A1H5WXZ8_9FIRM</name>
<dbReference type="Gene3D" id="1.10.460.10">
    <property type="entry name" value="Topoisomerase I, domain 2"/>
    <property type="match status" value="1"/>
</dbReference>
<keyword evidence="6 12" id="KW-0413">Isomerase</keyword>
<dbReference type="InterPro" id="IPR013497">
    <property type="entry name" value="Topo_IA_cen"/>
</dbReference>
<evidence type="ECO:0000256" key="3">
    <source>
        <dbReference type="ARBA" id="ARBA00012891"/>
    </source>
</evidence>
<reference evidence="12 13" key="1">
    <citation type="submission" date="2016-10" db="EMBL/GenBank/DDBJ databases">
        <authorList>
            <person name="de Groot N.N."/>
        </authorList>
    </citation>
    <scope>NUCLEOTIDE SEQUENCE [LARGE SCALE GENOMIC DNA]</scope>
    <source>
        <strain evidence="12 13">D15d</strain>
    </source>
</reference>
<dbReference type="Gene3D" id="2.70.20.10">
    <property type="entry name" value="Topoisomerase I, domain 3"/>
    <property type="match status" value="1"/>
</dbReference>
<dbReference type="InterPro" id="IPR003602">
    <property type="entry name" value="Topo_IA_DNA-bd_dom"/>
</dbReference>
<dbReference type="PANTHER" id="PTHR11390:SF21">
    <property type="entry name" value="DNA TOPOISOMERASE 3-ALPHA"/>
    <property type="match status" value="1"/>
</dbReference>
<evidence type="ECO:0000256" key="9">
    <source>
        <dbReference type="ARBA" id="ARBA00032235"/>
    </source>
</evidence>
<dbReference type="GO" id="GO:0006265">
    <property type="term" value="P:DNA topological change"/>
    <property type="evidence" value="ECO:0007669"/>
    <property type="project" value="InterPro"/>
</dbReference>
<dbReference type="Pfam" id="PF13342">
    <property type="entry name" value="Toprim_Crpt"/>
    <property type="match status" value="1"/>
</dbReference>
<gene>
    <name evidence="12" type="ORF">SAMN05216537_11933</name>
</gene>
<dbReference type="InterPro" id="IPR013825">
    <property type="entry name" value="Topo_IA_cen_sub2"/>
</dbReference>
<dbReference type="PANTHER" id="PTHR11390">
    <property type="entry name" value="PROKARYOTIC DNA TOPOISOMERASE"/>
    <property type="match status" value="1"/>
</dbReference>
<dbReference type="GO" id="GO:0006281">
    <property type="term" value="P:DNA repair"/>
    <property type="evidence" value="ECO:0007669"/>
    <property type="project" value="TreeGrafter"/>
</dbReference>
<dbReference type="EMBL" id="FNUL01000019">
    <property type="protein sequence ID" value="SEG04125.1"/>
    <property type="molecule type" value="Genomic_DNA"/>
</dbReference>
<dbReference type="InterPro" id="IPR013826">
    <property type="entry name" value="Topo_IA_cen_sub3"/>
</dbReference>
<proteinExistence type="inferred from homology"/>
<dbReference type="GO" id="GO:0003917">
    <property type="term" value="F:DNA topoisomerase type I (single strand cut, ATP-independent) activity"/>
    <property type="evidence" value="ECO:0007669"/>
    <property type="project" value="UniProtKB-EC"/>
</dbReference>
<keyword evidence="13" id="KW-1185">Reference proteome</keyword>